<evidence type="ECO:0000313" key="8">
    <source>
        <dbReference type="RefSeq" id="XP_027342114.1"/>
    </source>
</evidence>
<reference evidence="7" key="1">
    <citation type="journal article" date="2019" name="Toxins">
        <title>Detection of Abrin-Like and Prepropulchellin-Like Toxin Genes and Transcripts Using Whole Genome Sequencing and Full-Length Transcript Sequencing of Abrus precatorius.</title>
        <authorList>
            <person name="Hovde B.T."/>
            <person name="Daligault H.E."/>
            <person name="Hanschen E.R."/>
            <person name="Kunde Y.A."/>
            <person name="Johnson M.B."/>
            <person name="Starkenburg S.R."/>
            <person name="Johnson S.L."/>
        </authorList>
    </citation>
    <scope>NUCLEOTIDE SEQUENCE [LARGE SCALE GENOMIC DNA]</scope>
</reference>
<proteinExistence type="predicted"/>
<feature type="region of interest" description="Disordered" evidence="5">
    <location>
        <begin position="62"/>
        <end position="102"/>
    </location>
</feature>
<feature type="compositionally biased region" description="Pro residues" evidence="5">
    <location>
        <begin position="62"/>
        <end position="77"/>
    </location>
</feature>
<sequence length="102" mass="11751">MHQKTKITKMGSLSFLVLFIAALILIPKGLADYYKPPEKPYKPPVYKPPVYKPPVYKPPVYKPPVEKPPVYKPPVYKPPYKKPPYKKPPYGKYPPTEDNTLP</sequence>
<evidence type="ECO:0000313" key="7">
    <source>
        <dbReference type="Proteomes" id="UP000694853"/>
    </source>
</evidence>
<evidence type="ECO:0000256" key="5">
    <source>
        <dbReference type="SAM" id="MobiDB-lite"/>
    </source>
</evidence>
<dbReference type="InterPro" id="IPR051308">
    <property type="entry name" value="Proline-rich_CW_protein"/>
</dbReference>
<accession>A0A8B8KGN9</accession>
<keyword evidence="4 6" id="KW-0732">Signal</keyword>
<keyword evidence="7" id="KW-1185">Reference proteome</keyword>
<dbReference type="AlphaFoldDB" id="A0A8B8KGN9"/>
<feature type="signal peptide" evidence="6">
    <location>
        <begin position="1"/>
        <end position="31"/>
    </location>
</feature>
<reference evidence="8" key="2">
    <citation type="submission" date="2025-08" db="UniProtKB">
        <authorList>
            <consortium name="RefSeq"/>
        </authorList>
    </citation>
    <scope>IDENTIFICATION</scope>
    <source>
        <tissue evidence="8">Young leaves</tissue>
    </source>
</reference>
<evidence type="ECO:0000256" key="2">
    <source>
        <dbReference type="ARBA" id="ARBA00022512"/>
    </source>
</evidence>
<organism evidence="7 8">
    <name type="scientific">Abrus precatorius</name>
    <name type="common">Indian licorice</name>
    <name type="synonym">Glycine abrus</name>
    <dbReference type="NCBI Taxonomy" id="3816"/>
    <lineage>
        <taxon>Eukaryota</taxon>
        <taxon>Viridiplantae</taxon>
        <taxon>Streptophyta</taxon>
        <taxon>Embryophyta</taxon>
        <taxon>Tracheophyta</taxon>
        <taxon>Spermatophyta</taxon>
        <taxon>Magnoliopsida</taxon>
        <taxon>eudicotyledons</taxon>
        <taxon>Gunneridae</taxon>
        <taxon>Pentapetalae</taxon>
        <taxon>rosids</taxon>
        <taxon>fabids</taxon>
        <taxon>Fabales</taxon>
        <taxon>Fabaceae</taxon>
        <taxon>Papilionoideae</taxon>
        <taxon>50 kb inversion clade</taxon>
        <taxon>NPAAA clade</taxon>
        <taxon>indigoferoid/millettioid clade</taxon>
        <taxon>Abreae</taxon>
        <taxon>Abrus</taxon>
    </lineage>
</organism>
<dbReference type="RefSeq" id="XP_027342114.1">
    <property type="nucleotide sequence ID" value="XM_027486313.1"/>
</dbReference>
<feature type="chain" id="PRO_5034844110" evidence="6">
    <location>
        <begin position="32"/>
        <end position="102"/>
    </location>
</feature>
<name>A0A8B8KGN9_ABRPR</name>
<keyword evidence="2" id="KW-0134">Cell wall</keyword>
<comment type="subcellular location">
    <subcellularLocation>
        <location evidence="1">Secreted</location>
        <location evidence="1">Cell wall</location>
    </subcellularLocation>
</comment>
<dbReference type="Proteomes" id="UP000694853">
    <property type="component" value="Unplaced"/>
</dbReference>
<evidence type="ECO:0000256" key="3">
    <source>
        <dbReference type="ARBA" id="ARBA00022525"/>
    </source>
</evidence>
<dbReference type="PANTHER" id="PTHR34629">
    <property type="entry name" value="PROLINE-RICH EXTENSIN-LIKE PROTEIN EPR1"/>
    <property type="match status" value="1"/>
</dbReference>
<keyword evidence="3" id="KW-0964">Secreted</keyword>
<dbReference type="PANTHER" id="PTHR34629:SF4">
    <property type="entry name" value="REPETITIVE PROLINE-RICH CELL WALL PROTEIN 3"/>
    <property type="match status" value="1"/>
</dbReference>
<evidence type="ECO:0000256" key="6">
    <source>
        <dbReference type="SAM" id="SignalP"/>
    </source>
</evidence>
<evidence type="ECO:0000256" key="1">
    <source>
        <dbReference type="ARBA" id="ARBA00004191"/>
    </source>
</evidence>
<protein>
    <submittedName>
        <fullName evidence="8">Repetitive proline-rich cell wall protein 3-like</fullName>
    </submittedName>
</protein>
<evidence type="ECO:0000256" key="4">
    <source>
        <dbReference type="ARBA" id="ARBA00022729"/>
    </source>
</evidence>
<gene>
    <name evidence="8" type="primary">LOC113854953</name>
</gene>
<dbReference type="KEGG" id="aprc:113854953"/>
<dbReference type="GeneID" id="113854953"/>